<accession>A0A4T0WE30</accession>
<evidence type="ECO:0000256" key="1">
    <source>
        <dbReference type="SAM" id="MobiDB-lite"/>
    </source>
</evidence>
<dbReference type="AlphaFoldDB" id="A0A4T0WE30"/>
<dbReference type="Proteomes" id="UP000305883">
    <property type="component" value="Unassembled WGS sequence"/>
</dbReference>
<name>A0A4T0WE30_9PEZI</name>
<proteinExistence type="predicted"/>
<sequence length="224" mass="25518">MESGSPEEEDRLASVLSVQRQVHLQQHQPQPLASPQYPHQLHRQANFDSHYDYRETDFDLESDPDPYRRRSDSSSHQSHHHYLPSSPVTNAFARENLDASAAHTAGASAAVVESPPSNPFFRYRLHGDLPISSPRQPVYAAKRQCQRPNASASASRAYRRASLTTIGLRSHRTPCRRTEDKHEQEAECQGLDPEIRPADLHACDAPDSRPRCPDTFEQNWHERR</sequence>
<reference evidence="2 3" key="1">
    <citation type="journal article" date="2019" name="Genome Biol. Evol.">
        <title>Genomic Plasticity Mediated by Transposable Elements in the Plant Pathogenic Fungus Colletotrichum higginsianum.</title>
        <authorList>
            <person name="Tsushima A."/>
            <person name="Gan P."/>
            <person name="Kumakura N."/>
            <person name="Narusaka M."/>
            <person name="Takano Y."/>
            <person name="Narusaka Y."/>
            <person name="Shirasu K."/>
        </authorList>
    </citation>
    <scope>NUCLEOTIDE SEQUENCE [LARGE SCALE GENOMIC DNA]</scope>
    <source>
        <strain evidence="2 3">MAFF305635-RFP</strain>
    </source>
</reference>
<protein>
    <submittedName>
        <fullName evidence="2">Uncharacterized protein</fullName>
    </submittedName>
</protein>
<feature type="compositionally biased region" description="Low complexity" evidence="1">
    <location>
        <begin position="14"/>
        <end position="36"/>
    </location>
</feature>
<organism evidence="2 3">
    <name type="scientific">Colletotrichum higginsianum</name>
    <dbReference type="NCBI Taxonomy" id="80884"/>
    <lineage>
        <taxon>Eukaryota</taxon>
        <taxon>Fungi</taxon>
        <taxon>Dikarya</taxon>
        <taxon>Ascomycota</taxon>
        <taxon>Pezizomycotina</taxon>
        <taxon>Sordariomycetes</taxon>
        <taxon>Hypocreomycetidae</taxon>
        <taxon>Glomerellales</taxon>
        <taxon>Glomerellaceae</taxon>
        <taxon>Colletotrichum</taxon>
        <taxon>Colletotrichum destructivum species complex</taxon>
    </lineage>
</organism>
<feature type="region of interest" description="Disordered" evidence="1">
    <location>
        <begin position="1"/>
        <end position="86"/>
    </location>
</feature>
<comment type="caution">
    <text evidence="2">The sequence shown here is derived from an EMBL/GenBank/DDBJ whole genome shotgun (WGS) entry which is preliminary data.</text>
</comment>
<gene>
    <name evidence="2" type="ORF">CH35J_002406</name>
</gene>
<feature type="compositionally biased region" description="Basic and acidic residues" evidence="1">
    <location>
        <begin position="193"/>
        <end position="224"/>
    </location>
</feature>
<evidence type="ECO:0000313" key="2">
    <source>
        <dbReference type="EMBL" id="TID04308.1"/>
    </source>
</evidence>
<dbReference type="EMBL" id="MWPZ01000002">
    <property type="protein sequence ID" value="TID04308.1"/>
    <property type="molecule type" value="Genomic_DNA"/>
</dbReference>
<dbReference type="OrthoDB" id="10350234at2759"/>
<feature type="compositionally biased region" description="Basic and acidic residues" evidence="1">
    <location>
        <begin position="176"/>
        <end position="185"/>
    </location>
</feature>
<feature type="region of interest" description="Disordered" evidence="1">
    <location>
        <begin position="172"/>
        <end position="224"/>
    </location>
</feature>
<feature type="compositionally biased region" description="Acidic residues" evidence="1">
    <location>
        <begin position="1"/>
        <end position="10"/>
    </location>
</feature>
<evidence type="ECO:0000313" key="3">
    <source>
        <dbReference type="Proteomes" id="UP000305883"/>
    </source>
</evidence>